<dbReference type="EMBL" id="JACPRF010000172">
    <property type="protein sequence ID" value="MBI2876335.1"/>
    <property type="molecule type" value="Genomic_DNA"/>
</dbReference>
<evidence type="ECO:0000256" key="3">
    <source>
        <dbReference type="ARBA" id="ARBA00023004"/>
    </source>
</evidence>
<name>A0A932CMX9_UNCTE</name>
<dbReference type="InterPro" id="IPR017900">
    <property type="entry name" value="4Fe4S_Fe_S_CS"/>
</dbReference>
<dbReference type="InterPro" id="IPR017896">
    <property type="entry name" value="4Fe4S_Fe-S-bd"/>
</dbReference>
<evidence type="ECO:0000256" key="4">
    <source>
        <dbReference type="ARBA" id="ARBA00023014"/>
    </source>
</evidence>
<dbReference type="PANTHER" id="PTHR43687:SF1">
    <property type="entry name" value="FERREDOXIN III"/>
    <property type="match status" value="1"/>
</dbReference>
<dbReference type="SUPFAM" id="SSF54862">
    <property type="entry name" value="4Fe-4S ferredoxins"/>
    <property type="match status" value="1"/>
</dbReference>
<feature type="domain" description="4Fe-4S ferredoxin-type" evidence="5">
    <location>
        <begin position="32"/>
        <end position="60"/>
    </location>
</feature>
<gene>
    <name evidence="6" type="ORF">HYY20_05585</name>
</gene>
<dbReference type="GO" id="GO:0046872">
    <property type="term" value="F:metal ion binding"/>
    <property type="evidence" value="ECO:0007669"/>
    <property type="project" value="UniProtKB-KW"/>
</dbReference>
<accession>A0A932CMX9</accession>
<proteinExistence type="predicted"/>
<keyword evidence="3" id="KW-0408">Iron</keyword>
<evidence type="ECO:0000256" key="1">
    <source>
        <dbReference type="ARBA" id="ARBA00022485"/>
    </source>
</evidence>
<protein>
    <submittedName>
        <fullName evidence="6">4Fe-4S dicluster domain-containing protein</fullName>
    </submittedName>
</protein>
<dbReference type="PROSITE" id="PS51379">
    <property type="entry name" value="4FE4S_FER_2"/>
    <property type="match status" value="2"/>
</dbReference>
<keyword evidence="4" id="KW-0411">Iron-sulfur</keyword>
<dbReference type="InterPro" id="IPR050572">
    <property type="entry name" value="Fe-S_Ferredoxin"/>
</dbReference>
<dbReference type="Proteomes" id="UP000769766">
    <property type="component" value="Unassembled WGS sequence"/>
</dbReference>
<organism evidence="6 7">
    <name type="scientific">Tectimicrobiota bacterium</name>
    <dbReference type="NCBI Taxonomy" id="2528274"/>
    <lineage>
        <taxon>Bacteria</taxon>
        <taxon>Pseudomonadati</taxon>
        <taxon>Nitrospinota/Tectimicrobiota group</taxon>
        <taxon>Candidatus Tectimicrobiota</taxon>
    </lineage>
</organism>
<dbReference type="AlphaFoldDB" id="A0A932CMX9"/>
<dbReference type="PANTHER" id="PTHR43687">
    <property type="entry name" value="ADENYLYLSULFATE REDUCTASE, BETA SUBUNIT"/>
    <property type="match status" value="1"/>
</dbReference>
<evidence type="ECO:0000313" key="7">
    <source>
        <dbReference type="Proteomes" id="UP000769766"/>
    </source>
</evidence>
<dbReference type="PROSITE" id="PS00198">
    <property type="entry name" value="4FE4S_FER_1"/>
    <property type="match status" value="1"/>
</dbReference>
<dbReference type="Gene3D" id="3.30.70.20">
    <property type="match status" value="1"/>
</dbReference>
<evidence type="ECO:0000313" key="6">
    <source>
        <dbReference type="EMBL" id="MBI2876335.1"/>
    </source>
</evidence>
<feature type="domain" description="4Fe-4S ferredoxin-type" evidence="5">
    <location>
        <begin position="2"/>
        <end position="31"/>
    </location>
</feature>
<evidence type="ECO:0000256" key="2">
    <source>
        <dbReference type="ARBA" id="ARBA00022723"/>
    </source>
</evidence>
<keyword evidence="1" id="KW-0004">4Fe-4S</keyword>
<comment type="caution">
    <text evidence="6">The sequence shown here is derived from an EMBL/GenBank/DDBJ whole genome shotgun (WGS) entry which is preliminary data.</text>
</comment>
<keyword evidence="2" id="KW-0479">Metal-binding</keyword>
<dbReference type="GO" id="GO:0051539">
    <property type="term" value="F:4 iron, 4 sulfur cluster binding"/>
    <property type="evidence" value="ECO:0007669"/>
    <property type="project" value="UniProtKB-KW"/>
</dbReference>
<sequence length="60" mass="6485">MPQIVIDHTACNGCGSCVEGCPMDVFALEGNKAQVSSIEDCMACKYCETLCPDKLIRVED</sequence>
<dbReference type="Pfam" id="PF13237">
    <property type="entry name" value="Fer4_10"/>
    <property type="match status" value="1"/>
</dbReference>
<evidence type="ECO:0000259" key="5">
    <source>
        <dbReference type="PROSITE" id="PS51379"/>
    </source>
</evidence>
<reference evidence="6" key="1">
    <citation type="submission" date="2020-07" db="EMBL/GenBank/DDBJ databases">
        <title>Huge and variable diversity of episymbiotic CPR bacteria and DPANN archaea in groundwater ecosystems.</title>
        <authorList>
            <person name="He C.Y."/>
            <person name="Keren R."/>
            <person name="Whittaker M."/>
            <person name="Farag I.F."/>
            <person name="Doudna J."/>
            <person name="Cate J.H.D."/>
            <person name="Banfield J.F."/>
        </authorList>
    </citation>
    <scope>NUCLEOTIDE SEQUENCE</scope>
    <source>
        <strain evidence="6">NC_groundwater_672_Ag_B-0.1um_62_36</strain>
    </source>
</reference>